<dbReference type="EMBL" id="JAOQBH010000013">
    <property type="protein sequence ID" value="KAJ4127076.1"/>
    <property type="molecule type" value="Genomic_DNA"/>
</dbReference>
<organism evidence="2 3">
    <name type="scientific">Fusarium equiseti</name>
    <name type="common">Fusarium scirpi</name>
    <dbReference type="NCBI Taxonomy" id="61235"/>
    <lineage>
        <taxon>Eukaryota</taxon>
        <taxon>Fungi</taxon>
        <taxon>Dikarya</taxon>
        <taxon>Ascomycota</taxon>
        <taxon>Pezizomycotina</taxon>
        <taxon>Sordariomycetes</taxon>
        <taxon>Hypocreomycetidae</taxon>
        <taxon>Hypocreales</taxon>
        <taxon>Nectriaceae</taxon>
        <taxon>Fusarium</taxon>
        <taxon>Fusarium incarnatum-equiseti species complex</taxon>
    </lineage>
</organism>
<proteinExistence type="predicted"/>
<dbReference type="Proteomes" id="UP001152024">
    <property type="component" value="Unassembled WGS sequence"/>
</dbReference>
<evidence type="ECO:0000313" key="3">
    <source>
        <dbReference type="Proteomes" id="UP001152024"/>
    </source>
</evidence>
<accession>A0ABQ8R4R3</accession>
<keyword evidence="3" id="KW-1185">Reference proteome</keyword>
<comment type="caution">
    <text evidence="2">The sequence shown here is derived from an EMBL/GenBank/DDBJ whole genome shotgun (WGS) entry which is preliminary data.</text>
</comment>
<evidence type="ECO:0000313" key="2">
    <source>
        <dbReference type="EMBL" id="KAJ4127076.1"/>
    </source>
</evidence>
<dbReference type="PANTHER" id="PTHR33112:SF16">
    <property type="entry name" value="HETEROKARYON INCOMPATIBILITY DOMAIN-CONTAINING PROTEIN"/>
    <property type="match status" value="1"/>
</dbReference>
<dbReference type="PANTHER" id="PTHR33112">
    <property type="entry name" value="DOMAIN PROTEIN, PUTATIVE-RELATED"/>
    <property type="match status" value="1"/>
</dbReference>
<evidence type="ECO:0000259" key="1">
    <source>
        <dbReference type="Pfam" id="PF06985"/>
    </source>
</evidence>
<gene>
    <name evidence="2" type="ORF">NW768_008699</name>
</gene>
<sequence length="734" mass="83442">MSNFCSDCQNILRVVDQLFTDGRIHGFVGECYVSNPFVGGVQAWTKAAKEGTCDLCFITYFHPEDELMKDILSDVSKDAGLTWLLDWHLGDWVQLSLKCETGQYVGIEVCFQRKSMTNKEVLQLKALGGEKGSSTWDPRTAKTIRDWLQECISSHHECNSPSNFVLPMRLLDVNPAEARAAAPITVDDFNNLSIDASPQVNLCSTKDLPNDTKYLTLSHCWGTGVSIKLSNKLLGTYENQIPLEDLLIPEAKVFRDAIWITRCLGYRYLWIDALCINQEDQDEKSVEVSRMDQIFSGTEANLSAASASSGADGMIFNRKHSLYELFPCEWKTLDKIHDGKLQEKKDYLVVHVPRENIPKEPVNRRAWVFQERILAPRVIHFCNNTVHRECSREDITQLQDYSPWVVAEKGVGSSHIKYAPYNDMEGFDDTKIEKKDWCYRFRGLVQRYSPTLLTFPQDRLASFAGIAKSISIYGGLSEDEYFAGLWEPDLPRALLWHARNHFGERKWDPERIGYISPSWSWAGCEAPRILCGREHLDSWEDLVVVLHVWTVPFIPKGSRFGALSDGGMTLKGRLVEVHRKRIGDAFLLSVRDGDSTFENELYLEVRPSQSLAEFENYFGGGLKEVNILWDRYTKARERVKLPAQPIDASLGLGSWGKIEPEVLYLLPIGQGPTIELYGKEDSLTMEGLVLRRDNITGRFRRVGTFETCPPYPVGANSELRLRLLKVPETELTII</sequence>
<protein>
    <recommendedName>
        <fullName evidence="1">Heterokaryon incompatibility domain-containing protein</fullName>
    </recommendedName>
</protein>
<name>A0ABQ8R4R3_FUSEQ</name>
<dbReference type="InterPro" id="IPR010730">
    <property type="entry name" value="HET"/>
</dbReference>
<dbReference type="Pfam" id="PF06985">
    <property type="entry name" value="HET"/>
    <property type="match status" value="1"/>
</dbReference>
<feature type="domain" description="Heterokaryon incompatibility" evidence="1">
    <location>
        <begin position="214"/>
        <end position="371"/>
    </location>
</feature>
<reference evidence="2" key="1">
    <citation type="submission" date="2022-09" db="EMBL/GenBank/DDBJ databases">
        <title>Fusarium specimens isolated from Avocado Roots.</title>
        <authorList>
            <person name="Stajich J."/>
            <person name="Roper C."/>
            <person name="Heimlech-Rivalta G."/>
        </authorList>
    </citation>
    <scope>NUCLEOTIDE SEQUENCE</scope>
    <source>
        <strain evidence="2">CF00095</strain>
    </source>
</reference>